<dbReference type="AlphaFoldDB" id="A0A444ULL9"/>
<feature type="compositionally biased region" description="Polar residues" evidence="1">
    <location>
        <begin position="438"/>
        <end position="450"/>
    </location>
</feature>
<name>A0A444ULL9_ACIRT</name>
<feature type="compositionally biased region" description="Polar residues" evidence="1">
    <location>
        <begin position="98"/>
        <end position="110"/>
    </location>
</feature>
<feature type="compositionally biased region" description="Basic and acidic residues" evidence="1">
    <location>
        <begin position="351"/>
        <end position="376"/>
    </location>
</feature>
<sequence>MGNGQSDLQQESESPQEGARENQLNQGSASKQAETGSAGAFTPHSHRREPASSSLAPPPSLSTAPPPAESHPFFLGPPPPEPTNRAGVPHFVPPVPSMGSTFCTPLSKQTQKLRKGSESELPTDSSPSPCPSPSSIPLPPTPPSPPRLGSNPGVPGPPSPPRLNFVQQEVPGEPPTCATSPCLPNHHQGKPGGLSATPAQGNPPPPPPLHPGDRQLEHRAGGVGEGETQTLSPPLPAASLRVPSYRSRGAQPSLNPGLSPELSPPQPQTRPAKLPGKGVSRVGAPPKPVGPSSAQHASNNSAPAGATGNDSCVRPTRQGQQHGCPPTRRQEGGRAKTPDPARASKGQEGARGMKEQEGARGKAQEGVKSKAQERGCKAGRLVKPQESAGRDAMKGKVAKTQECGIAGSGTAAKPTPPQQQQQKEFVMSEKTRAELESRSPSSPAESTLQPQAALRVKAPQGATTAKKPTRSESEVGQESRKASVTPPPLPALAVPPQRPEGRWPAFRVDLSCTRQARCRHTEGRTPTRLPRNVLHW</sequence>
<feature type="compositionally biased region" description="Pro residues" evidence="1">
    <location>
        <begin position="128"/>
        <end position="146"/>
    </location>
</feature>
<dbReference type="EMBL" id="SCEB01214309">
    <property type="protein sequence ID" value="RXM36077.1"/>
    <property type="molecule type" value="Genomic_DNA"/>
</dbReference>
<reference evidence="2 3" key="1">
    <citation type="submission" date="2019-01" db="EMBL/GenBank/DDBJ databases">
        <title>Draft Genome and Complete Hox-Cluster Characterization of the Sterlet Sturgeon (Acipenser ruthenus).</title>
        <authorList>
            <person name="Wei Q."/>
        </authorList>
    </citation>
    <scope>NUCLEOTIDE SEQUENCE [LARGE SCALE GENOMIC DNA]</scope>
    <source>
        <strain evidence="2">WHYD16114868_AA</strain>
        <tissue evidence="2">Blood</tissue>
    </source>
</reference>
<feature type="compositionally biased region" description="Low complexity" evidence="1">
    <location>
        <begin position="410"/>
        <end position="423"/>
    </location>
</feature>
<feature type="compositionally biased region" description="Pro residues" evidence="1">
    <location>
        <begin position="56"/>
        <end position="82"/>
    </location>
</feature>
<evidence type="ECO:0000313" key="2">
    <source>
        <dbReference type="EMBL" id="RXM36077.1"/>
    </source>
</evidence>
<feature type="compositionally biased region" description="Polar residues" evidence="1">
    <location>
        <begin position="1"/>
        <end position="15"/>
    </location>
</feature>
<feature type="compositionally biased region" description="Polar residues" evidence="1">
    <location>
        <begin position="22"/>
        <end position="35"/>
    </location>
</feature>
<accession>A0A444ULL9</accession>
<dbReference type="Proteomes" id="UP000289886">
    <property type="component" value="Unassembled WGS sequence"/>
</dbReference>
<feature type="compositionally biased region" description="Pro residues" evidence="1">
    <location>
        <begin position="201"/>
        <end position="210"/>
    </location>
</feature>
<feature type="compositionally biased region" description="Basic and acidic residues" evidence="1">
    <location>
        <begin position="328"/>
        <end position="339"/>
    </location>
</feature>
<protein>
    <submittedName>
        <fullName evidence="2">Uncharacterized protein</fullName>
    </submittedName>
</protein>
<comment type="caution">
    <text evidence="2">The sequence shown here is derived from an EMBL/GenBank/DDBJ whole genome shotgun (WGS) entry which is preliminary data.</text>
</comment>
<feature type="compositionally biased region" description="Basic and acidic residues" evidence="1">
    <location>
        <begin position="211"/>
        <end position="220"/>
    </location>
</feature>
<organism evidence="2 3">
    <name type="scientific">Acipenser ruthenus</name>
    <name type="common">Sterlet sturgeon</name>
    <dbReference type="NCBI Taxonomy" id="7906"/>
    <lineage>
        <taxon>Eukaryota</taxon>
        <taxon>Metazoa</taxon>
        <taxon>Chordata</taxon>
        <taxon>Craniata</taxon>
        <taxon>Vertebrata</taxon>
        <taxon>Euteleostomi</taxon>
        <taxon>Actinopterygii</taxon>
        <taxon>Chondrostei</taxon>
        <taxon>Acipenseriformes</taxon>
        <taxon>Acipenseridae</taxon>
        <taxon>Acipenser</taxon>
    </lineage>
</organism>
<feature type="region of interest" description="Disordered" evidence="1">
    <location>
        <begin position="1"/>
        <end position="502"/>
    </location>
</feature>
<feature type="compositionally biased region" description="Polar residues" evidence="1">
    <location>
        <begin position="292"/>
        <end position="302"/>
    </location>
</feature>
<feature type="compositionally biased region" description="Basic and acidic residues" evidence="1">
    <location>
        <begin position="469"/>
        <end position="481"/>
    </location>
</feature>
<proteinExistence type="predicted"/>
<gene>
    <name evidence="2" type="ORF">EOD39_12272</name>
</gene>
<keyword evidence="3" id="KW-1185">Reference proteome</keyword>
<feature type="compositionally biased region" description="Basic and acidic residues" evidence="1">
    <location>
        <begin position="426"/>
        <end position="437"/>
    </location>
</feature>
<evidence type="ECO:0000313" key="3">
    <source>
        <dbReference type="Proteomes" id="UP000289886"/>
    </source>
</evidence>
<evidence type="ECO:0000256" key="1">
    <source>
        <dbReference type="SAM" id="MobiDB-lite"/>
    </source>
</evidence>